<dbReference type="Proteomes" id="UP001519887">
    <property type="component" value="Unassembled WGS sequence"/>
</dbReference>
<accession>A0ABS7C1M2</accession>
<gene>
    <name evidence="1" type="ORF">K0U00_11800</name>
</gene>
<dbReference type="RefSeq" id="WP_210043867.1">
    <property type="nucleotide sequence ID" value="NZ_JBHLVU010000001.1"/>
</dbReference>
<dbReference type="EMBL" id="JAHZIK010000239">
    <property type="protein sequence ID" value="MBW7454715.1"/>
    <property type="molecule type" value="Genomic_DNA"/>
</dbReference>
<dbReference type="InterPro" id="IPR029063">
    <property type="entry name" value="SAM-dependent_MTases_sf"/>
</dbReference>
<organism evidence="1 2">
    <name type="scientific">Paenibacillus sepulcri</name>
    <dbReference type="NCBI Taxonomy" id="359917"/>
    <lineage>
        <taxon>Bacteria</taxon>
        <taxon>Bacillati</taxon>
        <taxon>Bacillota</taxon>
        <taxon>Bacilli</taxon>
        <taxon>Bacillales</taxon>
        <taxon>Paenibacillaceae</taxon>
        <taxon>Paenibacillus</taxon>
    </lineage>
</organism>
<evidence type="ECO:0000313" key="1">
    <source>
        <dbReference type="EMBL" id="MBW7454715.1"/>
    </source>
</evidence>
<proteinExistence type="predicted"/>
<evidence type="ECO:0008006" key="3">
    <source>
        <dbReference type="Google" id="ProtNLM"/>
    </source>
</evidence>
<sequence>MILETYERDFMTLLNRRIIYRDSLLDVGSGLCTLLEYMNFNHIVAMDIHRPYLMNRQYNGSHVIPLNADANQMSRLFVPDSVSAVSFIDSIEHFTKQEGLALLQSADEIARHHVIVFTPRGYFPQDDVDHYGMNGEIFQAHHSGWEAEELDSLGYDVIIMKQFHGPENLAFMRAFGSSHAPVDALLAVKTKL</sequence>
<comment type="caution">
    <text evidence="1">The sequence shown here is derived from an EMBL/GenBank/DDBJ whole genome shotgun (WGS) entry which is preliminary data.</text>
</comment>
<keyword evidence="2" id="KW-1185">Reference proteome</keyword>
<protein>
    <recommendedName>
        <fullName evidence="3">Class I SAM-dependent methyltransferase</fullName>
    </recommendedName>
</protein>
<name>A0ABS7C1M2_9BACL</name>
<evidence type="ECO:0000313" key="2">
    <source>
        <dbReference type="Proteomes" id="UP001519887"/>
    </source>
</evidence>
<dbReference type="Gene3D" id="3.40.50.150">
    <property type="entry name" value="Vaccinia Virus protein VP39"/>
    <property type="match status" value="1"/>
</dbReference>
<dbReference type="SUPFAM" id="SSF53335">
    <property type="entry name" value="S-adenosyl-L-methionine-dependent methyltransferases"/>
    <property type="match status" value="1"/>
</dbReference>
<reference evidence="1 2" key="1">
    <citation type="submission" date="2021-07" db="EMBL/GenBank/DDBJ databases">
        <title>Paenibacillus radiodurans sp. nov., isolated from the southeastern edge of Tengger Desert.</title>
        <authorList>
            <person name="Zhang G."/>
        </authorList>
    </citation>
    <scope>NUCLEOTIDE SEQUENCE [LARGE SCALE GENOMIC DNA]</scope>
    <source>
        <strain evidence="1 2">CCM 7311</strain>
    </source>
</reference>